<keyword evidence="5" id="KW-1185">Reference proteome</keyword>
<dbReference type="PANTHER" id="PTHR43214:SF43">
    <property type="entry name" value="TWO-COMPONENT RESPONSE REGULATOR"/>
    <property type="match status" value="1"/>
</dbReference>
<dbReference type="PROSITE" id="PS50110">
    <property type="entry name" value="RESPONSE_REGULATORY"/>
    <property type="match status" value="1"/>
</dbReference>
<dbReference type="RefSeq" id="WP_100339754.1">
    <property type="nucleotide sequence ID" value="NZ_PGFJ01000001.1"/>
</dbReference>
<reference evidence="4 5" key="1">
    <citation type="submission" date="2017-11" db="EMBL/GenBank/DDBJ databases">
        <title>Genomic Encyclopedia of Archaeal and Bacterial Type Strains, Phase II (KMG-II): From Individual Species to Whole Genera.</title>
        <authorList>
            <person name="Goeker M."/>
        </authorList>
    </citation>
    <scope>NUCLEOTIDE SEQUENCE [LARGE SCALE GENOMIC DNA]</scope>
    <source>
        <strain evidence="4 5">DSM 28175</strain>
    </source>
</reference>
<dbReference type="OrthoDB" id="654364at2"/>
<protein>
    <submittedName>
        <fullName evidence="4">Response regulator receiver domain-containing protein</fullName>
    </submittedName>
</protein>
<keyword evidence="1" id="KW-0238">DNA-binding</keyword>
<dbReference type="Gene3D" id="3.40.50.2300">
    <property type="match status" value="1"/>
</dbReference>
<dbReference type="Pfam" id="PF00072">
    <property type="entry name" value="Response_reg"/>
    <property type="match status" value="1"/>
</dbReference>
<feature type="domain" description="Response regulatory" evidence="3">
    <location>
        <begin position="10"/>
        <end position="127"/>
    </location>
</feature>
<dbReference type="SUPFAM" id="SSF52172">
    <property type="entry name" value="CheY-like"/>
    <property type="match status" value="1"/>
</dbReference>
<gene>
    <name evidence="4" type="ORF">CLV57_0478</name>
</gene>
<dbReference type="Proteomes" id="UP000242687">
    <property type="component" value="Unassembled WGS sequence"/>
</dbReference>
<dbReference type="EMBL" id="PGFJ01000001">
    <property type="protein sequence ID" value="PJJ83496.1"/>
    <property type="molecule type" value="Genomic_DNA"/>
</dbReference>
<dbReference type="InterPro" id="IPR058245">
    <property type="entry name" value="NreC/VraR/RcsB-like_REC"/>
</dbReference>
<dbReference type="InterPro" id="IPR039420">
    <property type="entry name" value="WalR-like"/>
</dbReference>
<dbReference type="InterPro" id="IPR001789">
    <property type="entry name" value="Sig_transdc_resp-reg_receiver"/>
</dbReference>
<dbReference type="SMART" id="SM00448">
    <property type="entry name" value="REC"/>
    <property type="match status" value="1"/>
</dbReference>
<evidence type="ECO:0000313" key="4">
    <source>
        <dbReference type="EMBL" id="PJJ83496.1"/>
    </source>
</evidence>
<evidence type="ECO:0000259" key="3">
    <source>
        <dbReference type="PROSITE" id="PS50110"/>
    </source>
</evidence>
<organism evidence="4 5">
    <name type="scientific">Mucilaginibacter auburnensis</name>
    <dbReference type="NCBI Taxonomy" id="1457233"/>
    <lineage>
        <taxon>Bacteria</taxon>
        <taxon>Pseudomonadati</taxon>
        <taxon>Bacteroidota</taxon>
        <taxon>Sphingobacteriia</taxon>
        <taxon>Sphingobacteriales</taxon>
        <taxon>Sphingobacteriaceae</taxon>
        <taxon>Mucilaginibacter</taxon>
    </lineage>
</organism>
<comment type="caution">
    <text evidence="4">The sequence shown here is derived from an EMBL/GenBank/DDBJ whole genome shotgun (WGS) entry which is preliminary data.</text>
</comment>
<sequence>MEYGQSVMIKILVVDDHAIVRESLCRFLAGQEDMDVVASATDGLTGLVLLKDGLKVNIVLTDLNMPLMDGMELTREVVAIDQSPPVIVLTFHPLTAVKQNVLNAGAKACLSKYGELDELLSAIRSVHAAYGNRVA</sequence>
<dbReference type="PANTHER" id="PTHR43214">
    <property type="entry name" value="TWO-COMPONENT RESPONSE REGULATOR"/>
    <property type="match status" value="1"/>
</dbReference>
<dbReference type="CDD" id="cd17535">
    <property type="entry name" value="REC_NarL-like"/>
    <property type="match status" value="1"/>
</dbReference>
<dbReference type="InterPro" id="IPR011006">
    <property type="entry name" value="CheY-like_superfamily"/>
</dbReference>
<dbReference type="GO" id="GO:0000160">
    <property type="term" value="P:phosphorelay signal transduction system"/>
    <property type="evidence" value="ECO:0007669"/>
    <property type="project" value="InterPro"/>
</dbReference>
<evidence type="ECO:0000313" key="5">
    <source>
        <dbReference type="Proteomes" id="UP000242687"/>
    </source>
</evidence>
<feature type="modified residue" description="4-aspartylphosphate" evidence="2">
    <location>
        <position position="62"/>
    </location>
</feature>
<evidence type="ECO:0000256" key="2">
    <source>
        <dbReference type="PROSITE-ProRule" id="PRU00169"/>
    </source>
</evidence>
<name>A0A2H9VRP5_9SPHI</name>
<evidence type="ECO:0000256" key="1">
    <source>
        <dbReference type="ARBA" id="ARBA00023125"/>
    </source>
</evidence>
<dbReference type="GO" id="GO:0003677">
    <property type="term" value="F:DNA binding"/>
    <property type="evidence" value="ECO:0007669"/>
    <property type="project" value="UniProtKB-KW"/>
</dbReference>
<proteinExistence type="predicted"/>
<keyword evidence="2" id="KW-0597">Phosphoprotein</keyword>
<dbReference type="AlphaFoldDB" id="A0A2H9VRP5"/>
<accession>A0A2H9VRP5</accession>